<dbReference type="Proteomes" id="UP000754226">
    <property type="component" value="Unassembled WGS sequence"/>
</dbReference>
<sequence length="379" mass="42643">MDSQKIKNLQSYLVRLQEGEDLVSVRREFEKDFASVSTEEIMEAEQALLQAGNLSENMGRLCDLHSGLLHGKMETIGEQFPEGHPLQLFLKENEAIESHLDKLSAVMNGPFSAADILSVLEGLLPVKAHYDKKDEVLLPILGRKGMPGPSRVMWNVDGEIRKSLQDLINKLKKEDPHTEKSNDDVLHQALSGLLNRMREMIFKETEILVPMVQKLVDQNEWPLIAGDFPRFGWSYITDVPIWNAQALPKSRLNQGLKDNGKTIFLPSGELTVTQLEGILRTLPFELTFVDAADTNQYFSESTPLFPRPLTALGHSVYDCHPPKVIPMVKGVIEKLRSGEKDSLGFETIKKGKKARVRYLAVRDREGAYLGTLEVVEELS</sequence>
<dbReference type="GO" id="GO:0005886">
    <property type="term" value="C:plasma membrane"/>
    <property type="evidence" value="ECO:0007669"/>
    <property type="project" value="TreeGrafter"/>
</dbReference>
<gene>
    <name evidence="3" type="ORF">KHX13_05305</name>
</gene>
<feature type="domain" description="Hemerythrin-like" evidence="1">
    <location>
        <begin position="85"/>
        <end position="212"/>
    </location>
</feature>
<evidence type="ECO:0000313" key="3">
    <source>
        <dbReference type="EMBL" id="MBS5519733.1"/>
    </source>
</evidence>
<accession>A0A943EH40</accession>
<dbReference type="InterPro" id="IPR012312">
    <property type="entry name" value="Hemerythrin-like"/>
</dbReference>
<dbReference type="Pfam" id="PF04282">
    <property type="entry name" value="DUF438"/>
    <property type="match status" value="1"/>
</dbReference>
<evidence type="ECO:0000313" key="4">
    <source>
        <dbReference type="Proteomes" id="UP000754226"/>
    </source>
</evidence>
<dbReference type="Pfam" id="PF01814">
    <property type="entry name" value="Hemerythrin"/>
    <property type="match status" value="1"/>
</dbReference>
<comment type="caution">
    <text evidence="3">The sequence shown here is derived from an EMBL/GenBank/DDBJ whole genome shotgun (WGS) entry which is preliminary data.</text>
</comment>
<dbReference type="EMBL" id="JAGZCZ010000005">
    <property type="protein sequence ID" value="MBS5519733.1"/>
    <property type="molecule type" value="Genomic_DNA"/>
</dbReference>
<name>A0A943EH40_9FIRM</name>
<dbReference type="PANTHER" id="PTHR39966:SF3">
    <property type="entry name" value="DUF438 DOMAIN-CONTAINING PROTEIN"/>
    <property type="match status" value="1"/>
</dbReference>
<dbReference type="Gene3D" id="1.20.120.520">
    <property type="entry name" value="nmb1532 protein domain like"/>
    <property type="match status" value="1"/>
</dbReference>
<dbReference type="AlphaFoldDB" id="A0A943EH40"/>
<dbReference type="InterPro" id="IPR007380">
    <property type="entry name" value="DUF438"/>
</dbReference>
<dbReference type="Pfam" id="PF13596">
    <property type="entry name" value="PAS_10"/>
    <property type="match status" value="1"/>
</dbReference>
<evidence type="ECO:0000259" key="2">
    <source>
        <dbReference type="Pfam" id="PF04282"/>
    </source>
</evidence>
<proteinExistence type="predicted"/>
<protein>
    <submittedName>
        <fullName evidence="3">DUF438 domain-containing protein</fullName>
    </submittedName>
</protein>
<dbReference type="PANTHER" id="PTHR39966">
    <property type="entry name" value="BLL2471 PROTEIN-RELATED"/>
    <property type="match status" value="1"/>
</dbReference>
<organism evidence="3 4">
    <name type="scientific">Acidaminococcus intestini</name>
    <dbReference type="NCBI Taxonomy" id="187327"/>
    <lineage>
        <taxon>Bacteria</taxon>
        <taxon>Bacillati</taxon>
        <taxon>Bacillota</taxon>
        <taxon>Negativicutes</taxon>
        <taxon>Acidaminococcales</taxon>
        <taxon>Acidaminococcaceae</taxon>
        <taxon>Acidaminococcus</taxon>
    </lineage>
</organism>
<feature type="domain" description="DUF438" evidence="2">
    <location>
        <begin position="9"/>
        <end position="74"/>
    </location>
</feature>
<reference evidence="3" key="1">
    <citation type="submission" date="2021-02" db="EMBL/GenBank/DDBJ databases">
        <title>Infant gut strain persistence is associated with maternal origin, phylogeny, and functional potential including surface adhesion and iron acquisition.</title>
        <authorList>
            <person name="Lou Y.C."/>
        </authorList>
    </citation>
    <scope>NUCLEOTIDE SEQUENCE</scope>
    <source>
        <strain evidence="3">L3_106_000M1_dasL3_106_000M1_concoct_15</strain>
    </source>
</reference>
<evidence type="ECO:0000259" key="1">
    <source>
        <dbReference type="Pfam" id="PF01814"/>
    </source>
</evidence>